<dbReference type="RefSeq" id="WP_260347946.1">
    <property type="nucleotide sequence ID" value="NZ_JAOAOS010000002.1"/>
</dbReference>
<protein>
    <submittedName>
        <fullName evidence="2">Uncharacterized protein</fullName>
    </submittedName>
</protein>
<comment type="caution">
    <text evidence="2">The sequence shown here is derived from an EMBL/GenBank/DDBJ whole genome shotgun (WGS) entry which is preliminary data.</text>
</comment>
<organism evidence="2 3">
    <name type="scientific">Bosea minatitlanensis</name>
    <dbReference type="NCBI Taxonomy" id="128782"/>
    <lineage>
        <taxon>Bacteria</taxon>
        <taxon>Pseudomonadati</taxon>
        <taxon>Pseudomonadota</taxon>
        <taxon>Alphaproteobacteria</taxon>
        <taxon>Hyphomicrobiales</taxon>
        <taxon>Boseaceae</taxon>
        <taxon>Bosea</taxon>
    </lineage>
</organism>
<evidence type="ECO:0000313" key="2">
    <source>
        <dbReference type="EMBL" id="MFC5292675.1"/>
    </source>
</evidence>
<proteinExistence type="predicted"/>
<keyword evidence="3" id="KW-1185">Reference proteome</keyword>
<gene>
    <name evidence="2" type="ORF">ACFPK2_06705</name>
</gene>
<dbReference type="Proteomes" id="UP001595976">
    <property type="component" value="Unassembled WGS sequence"/>
</dbReference>
<accession>A0ABW0F2C0</accession>
<feature type="region of interest" description="Disordered" evidence="1">
    <location>
        <begin position="1"/>
        <end position="30"/>
    </location>
</feature>
<reference evidence="3" key="1">
    <citation type="journal article" date="2019" name="Int. J. Syst. Evol. Microbiol.">
        <title>The Global Catalogue of Microorganisms (GCM) 10K type strain sequencing project: providing services to taxonomists for standard genome sequencing and annotation.</title>
        <authorList>
            <consortium name="The Broad Institute Genomics Platform"/>
            <consortium name="The Broad Institute Genome Sequencing Center for Infectious Disease"/>
            <person name="Wu L."/>
            <person name="Ma J."/>
        </authorList>
    </citation>
    <scope>NUCLEOTIDE SEQUENCE [LARGE SCALE GENOMIC DNA]</scope>
    <source>
        <strain evidence="3">CGMCC 1.15643</strain>
    </source>
</reference>
<evidence type="ECO:0000313" key="3">
    <source>
        <dbReference type="Proteomes" id="UP001595976"/>
    </source>
</evidence>
<sequence length="88" mass="9437">MVEQVGDALTDAPEPQASTESKPLAEPRDCRDGEPCALKFKPWSGRDCWRCSVCGFQTFDKAEAATRAAAVGQSPITGADHSMENHNG</sequence>
<dbReference type="EMBL" id="JBHSLI010000002">
    <property type="protein sequence ID" value="MFC5292675.1"/>
    <property type="molecule type" value="Genomic_DNA"/>
</dbReference>
<name>A0ABW0F2C0_9HYPH</name>
<evidence type="ECO:0000256" key="1">
    <source>
        <dbReference type="SAM" id="MobiDB-lite"/>
    </source>
</evidence>